<keyword evidence="2" id="KW-0472">Membrane</keyword>
<protein>
    <submittedName>
        <fullName evidence="3">DUF2663 family protein</fullName>
    </submittedName>
</protein>
<evidence type="ECO:0000313" key="3">
    <source>
        <dbReference type="EMBL" id="MFC5714181.1"/>
    </source>
</evidence>
<proteinExistence type="predicted"/>
<feature type="coiled-coil region" evidence="1">
    <location>
        <begin position="95"/>
        <end position="122"/>
    </location>
</feature>
<sequence length="151" mass="17465">MEQKTAEKLSQVDISPMAETLLLELVSRKEKEKAADVLVKRAGILTMISMAVLLLSIFYMQSQGHNEVLQNILVLFTVWWGQLAAVSCILGAGTLITGKRKLVKAEEEFEKLREELIQRSEELWDTKERWETRHELFSCLQENYDINLFHL</sequence>
<evidence type="ECO:0000256" key="1">
    <source>
        <dbReference type="SAM" id="Coils"/>
    </source>
</evidence>
<gene>
    <name evidence="3" type="ORF">ACFPU1_15635</name>
</gene>
<dbReference type="InterPro" id="IPR020210">
    <property type="entry name" value="Uncharacterised_YpbF_TM"/>
</dbReference>
<keyword evidence="4" id="KW-1185">Reference proteome</keyword>
<evidence type="ECO:0000313" key="4">
    <source>
        <dbReference type="Proteomes" id="UP001596142"/>
    </source>
</evidence>
<dbReference type="EMBL" id="JBHSOZ010000010">
    <property type="protein sequence ID" value="MFC5714181.1"/>
    <property type="molecule type" value="Genomic_DNA"/>
</dbReference>
<evidence type="ECO:0000256" key="2">
    <source>
        <dbReference type="SAM" id="Phobius"/>
    </source>
</evidence>
<comment type="caution">
    <text evidence="3">The sequence shown here is derived from an EMBL/GenBank/DDBJ whole genome shotgun (WGS) entry which is preliminary data.</text>
</comment>
<reference evidence="4" key="1">
    <citation type="journal article" date="2019" name="Int. J. Syst. Evol. Microbiol.">
        <title>The Global Catalogue of Microorganisms (GCM) 10K type strain sequencing project: providing services to taxonomists for standard genome sequencing and annotation.</title>
        <authorList>
            <consortium name="The Broad Institute Genomics Platform"/>
            <consortium name="The Broad Institute Genome Sequencing Center for Infectious Disease"/>
            <person name="Wu L."/>
            <person name="Ma J."/>
        </authorList>
    </citation>
    <scope>NUCLEOTIDE SEQUENCE [LARGE SCALE GENOMIC DNA]</scope>
    <source>
        <strain evidence="4">CECT 7184</strain>
    </source>
</reference>
<name>A0ABW0YPX6_9BACI</name>
<organism evidence="3 4">
    <name type="scientific">Thalassorhabdus alkalitolerans</name>
    <dbReference type="NCBI Taxonomy" id="2282697"/>
    <lineage>
        <taxon>Bacteria</taxon>
        <taxon>Bacillati</taxon>
        <taxon>Bacillota</taxon>
        <taxon>Bacilli</taxon>
        <taxon>Bacillales</taxon>
        <taxon>Bacillaceae</taxon>
        <taxon>Thalassorhabdus</taxon>
    </lineage>
</organism>
<dbReference type="Proteomes" id="UP001596142">
    <property type="component" value="Unassembled WGS sequence"/>
</dbReference>
<feature type="transmembrane region" description="Helical" evidence="2">
    <location>
        <begin position="72"/>
        <end position="96"/>
    </location>
</feature>
<keyword evidence="1" id="KW-0175">Coiled coil</keyword>
<dbReference type="Pfam" id="PF10864">
    <property type="entry name" value="DUF2663"/>
    <property type="match status" value="1"/>
</dbReference>
<dbReference type="RefSeq" id="WP_385942781.1">
    <property type="nucleotide sequence ID" value="NZ_JBHSOZ010000010.1"/>
</dbReference>
<accession>A0ABW0YPX6</accession>
<keyword evidence="2" id="KW-1133">Transmembrane helix</keyword>
<feature type="transmembrane region" description="Helical" evidence="2">
    <location>
        <begin position="38"/>
        <end position="60"/>
    </location>
</feature>
<keyword evidence="2" id="KW-0812">Transmembrane</keyword>